<dbReference type="GO" id="GO:0003677">
    <property type="term" value="F:DNA binding"/>
    <property type="evidence" value="ECO:0007669"/>
    <property type="project" value="UniProtKB-KW"/>
</dbReference>
<dbReference type="Gene3D" id="3.30.60.230">
    <property type="entry name" value="Lsr2, dimerization domain"/>
    <property type="match status" value="1"/>
</dbReference>
<dbReference type="InterPro" id="IPR024412">
    <property type="entry name" value="Lsr2_dim_dom"/>
</dbReference>
<evidence type="ECO:0000256" key="1">
    <source>
        <dbReference type="ARBA" id="ARBA00023125"/>
    </source>
</evidence>
<protein>
    <submittedName>
        <fullName evidence="4">Lsr2 family protein</fullName>
    </submittedName>
</protein>
<dbReference type="Proteomes" id="UP000479241">
    <property type="component" value="Unassembled WGS sequence"/>
</dbReference>
<dbReference type="EMBL" id="JAAGWG010000004">
    <property type="protein sequence ID" value="NEK84890.1"/>
    <property type="molecule type" value="Genomic_DNA"/>
</dbReference>
<dbReference type="AlphaFoldDB" id="A0A6L9W0B4"/>
<name>A0A6L9W0B4_9ACTN</name>
<dbReference type="InterPro" id="IPR036625">
    <property type="entry name" value="E3-bd_dom_sf"/>
</dbReference>
<organism evidence="4 5">
    <name type="scientific">Blastococcus saxobsidens</name>
    <dbReference type="NCBI Taxonomy" id="138336"/>
    <lineage>
        <taxon>Bacteria</taxon>
        <taxon>Bacillati</taxon>
        <taxon>Actinomycetota</taxon>
        <taxon>Actinomycetes</taxon>
        <taxon>Geodermatophilales</taxon>
        <taxon>Geodermatophilaceae</taxon>
        <taxon>Blastococcus</taxon>
    </lineage>
</organism>
<evidence type="ECO:0000259" key="3">
    <source>
        <dbReference type="Pfam" id="PF23359"/>
    </source>
</evidence>
<sequence>MATTTQIVFVDDLTGDLLPDGGETVHFALDGASYEIDLNQANADALRAAFKPYIQAGRKVGRQPAIGRRGRPTRHHTAAIRSWARQNGHDVSGRGRIPIAVVEAYEAAH</sequence>
<proteinExistence type="predicted"/>
<dbReference type="GO" id="GO:0016746">
    <property type="term" value="F:acyltransferase activity"/>
    <property type="evidence" value="ECO:0007669"/>
    <property type="project" value="InterPro"/>
</dbReference>
<gene>
    <name evidence="4" type="ORF">GCU60_03795</name>
</gene>
<dbReference type="Gene3D" id="4.10.320.10">
    <property type="entry name" value="E3-binding domain"/>
    <property type="match status" value="1"/>
</dbReference>
<keyword evidence="1" id="KW-0238">DNA-binding</keyword>
<evidence type="ECO:0000313" key="4">
    <source>
        <dbReference type="EMBL" id="NEK84890.1"/>
    </source>
</evidence>
<reference evidence="4 5" key="1">
    <citation type="submission" date="2019-12" db="EMBL/GenBank/DDBJ databases">
        <title>the WGS of Blastococcus saxobsidens 67B17.</title>
        <authorList>
            <person name="Jiang Z."/>
        </authorList>
    </citation>
    <scope>NUCLEOTIDE SEQUENCE [LARGE SCALE GENOMIC DNA]</scope>
    <source>
        <strain evidence="4 5">67B17</strain>
    </source>
</reference>
<dbReference type="InterPro" id="IPR042261">
    <property type="entry name" value="Lsr2-like_dimerization"/>
</dbReference>
<evidence type="ECO:0000259" key="2">
    <source>
        <dbReference type="Pfam" id="PF11774"/>
    </source>
</evidence>
<dbReference type="RefSeq" id="WP_163202368.1">
    <property type="nucleotide sequence ID" value="NZ_JAAGWG010000004.1"/>
</dbReference>
<accession>A0A6L9W0B4</accession>
<comment type="caution">
    <text evidence="4">The sequence shown here is derived from an EMBL/GenBank/DDBJ whole genome shotgun (WGS) entry which is preliminary data.</text>
</comment>
<dbReference type="Pfam" id="PF23359">
    <property type="entry name" value="Lsr2_DNA-bd"/>
    <property type="match status" value="1"/>
</dbReference>
<feature type="domain" description="Lsr2 DNA-binding" evidence="3">
    <location>
        <begin position="73"/>
        <end position="108"/>
    </location>
</feature>
<evidence type="ECO:0000313" key="5">
    <source>
        <dbReference type="Proteomes" id="UP000479241"/>
    </source>
</evidence>
<feature type="domain" description="Lsr2 dimerization" evidence="2">
    <location>
        <begin position="1"/>
        <end position="61"/>
    </location>
</feature>
<dbReference type="Pfam" id="PF11774">
    <property type="entry name" value="Lsr2"/>
    <property type="match status" value="1"/>
</dbReference>
<dbReference type="InterPro" id="IPR055370">
    <property type="entry name" value="Lsr2_DNA-bd"/>
</dbReference>